<sequence length="286" mass="32253">MSNNVYLSPAKLLLLVAIEQYSLHYSWGPAALSDIADMLVTYLSEPERQADVAQLSKDLSTVTVPSDSQQLRSQPLLSILHYRISELSELDAFTQFFDDLRVLVINAETQEEKDEDVILLDSESIFGIFVRRCVLAFEQLEFHQTGTFHRTCMAAIESSEQAAGMSSALELQDLVAHQTRLLEGETGIVVPHDMKQQIRNLLGALPGYANTHYLDYLRLAHAGEYEQSEASLRRFFDSSAMEQHKHGFQYALLYLAVVRTRLGLVGEAQQALNEAMQIARDFQDHT</sequence>
<evidence type="ECO:0000313" key="1">
    <source>
        <dbReference type="EMBL" id="KAJ1929583.1"/>
    </source>
</evidence>
<gene>
    <name evidence="1" type="primary">apc5</name>
    <name evidence="1" type="ORF">FBU59_007034</name>
</gene>
<protein>
    <submittedName>
        <fullName evidence="1">APC5 protein</fullName>
    </submittedName>
</protein>
<accession>A0ACC1IYH2</accession>
<name>A0ACC1IYH2_9FUNG</name>
<dbReference type="EMBL" id="JANBPW010006497">
    <property type="protein sequence ID" value="KAJ1929583.1"/>
    <property type="molecule type" value="Genomic_DNA"/>
</dbReference>
<comment type="caution">
    <text evidence="1">The sequence shown here is derived from an EMBL/GenBank/DDBJ whole genome shotgun (WGS) entry which is preliminary data.</text>
</comment>
<dbReference type="Proteomes" id="UP001150603">
    <property type="component" value="Unassembled WGS sequence"/>
</dbReference>
<organism evidence="1 2">
    <name type="scientific">Linderina macrospora</name>
    <dbReference type="NCBI Taxonomy" id="4868"/>
    <lineage>
        <taxon>Eukaryota</taxon>
        <taxon>Fungi</taxon>
        <taxon>Fungi incertae sedis</taxon>
        <taxon>Zoopagomycota</taxon>
        <taxon>Kickxellomycotina</taxon>
        <taxon>Kickxellomycetes</taxon>
        <taxon>Kickxellales</taxon>
        <taxon>Kickxellaceae</taxon>
        <taxon>Linderina</taxon>
    </lineage>
</organism>
<keyword evidence="2" id="KW-1185">Reference proteome</keyword>
<proteinExistence type="predicted"/>
<reference evidence="1" key="1">
    <citation type="submission" date="2022-07" db="EMBL/GenBank/DDBJ databases">
        <title>Phylogenomic reconstructions and comparative analyses of Kickxellomycotina fungi.</title>
        <authorList>
            <person name="Reynolds N.K."/>
            <person name="Stajich J.E."/>
            <person name="Barry K."/>
            <person name="Grigoriev I.V."/>
            <person name="Crous P."/>
            <person name="Smith M.E."/>
        </authorList>
    </citation>
    <scope>NUCLEOTIDE SEQUENCE</scope>
    <source>
        <strain evidence="1">NRRL 5244</strain>
    </source>
</reference>
<feature type="non-terminal residue" evidence="1">
    <location>
        <position position="286"/>
    </location>
</feature>
<evidence type="ECO:0000313" key="2">
    <source>
        <dbReference type="Proteomes" id="UP001150603"/>
    </source>
</evidence>